<feature type="compositionally biased region" description="Low complexity" evidence="1">
    <location>
        <begin position="424"/>
        <end position="433"/>
    </location>
</feature>
<feature type="domain" description="DBB" evidence="2">
    <location>
        <begin position="148"/>
        <end position="280"/>
    </location>
</feature>
<dbReference type="PANTHER" id="PTHR16267:SF11">
    <property type="entry name" value="STUMPS, ISOFORM E"/>
    <property type="match status" value="1"/>
</dbReference>
<accession>A0A8W8I2U4</accession>
<dbReference type="InterPro" id="IPR017893">
    <property type="entry name" value="DBB_domain"/>
</dbReference>
<name>A0A8W8I2U4_MAGGI</name>
<sequence>MDHKNNGVVLYYADDGESICDLIVSFSKSFNCTVMKHNISLRRSPRHNLIFVLILTPEMLEELENRAILCLQEVTRGFQYKILLHHEAPELQNKSTQRILEYQCPGILQWKCFTTDETDDKFSQKCFEIFNMTNMNTPQLPSLVNFKLTPKRIWTAKDEIVITLKKPENEHHLNVNLRHQHGGCRTVSVIKLNDRSFKFCPEGMLDGEVTVEVLVKNKSLGKTSFIIRSKMQLLSEILDDVISPVDFLCSTMKTDDLEALDLILTEKFTNWKTLFPLAAVENEQEDDSPIFADRALSLYPTLLHFAAKYGLSDFCKTLMKYPGYKSAREMINKDNQTPSEIASEAGHTVLAEDIKNTKSASHYEELPIEDEPEPEFSAYLTCSFNVEDHRTERNDFPERMYIKSIRRRSAPPKCLNRDSGIHGSYDSDSTDSSGKNHSGRRLSLRERERLSLPGNTRGDLI</sequence>
<protein>
    <recommendedName>
        <fullName evidence="2">DBB domain-containing protein</fullName>
    </recommendedName>
</protein>
<proteinExistence type="predicted"/>
<reference evidence="3" key="1">
    <citation type="submission" date="2022-08" db="UniProtKB">
        <authorList>
            <consortium name="EnsemblMetazoa"/>
        </authorList>
    </citation>
    <scope>IDENTIFICATION</scope>
    <source>
        <strain evidence="3">05x7-T-G4-1.051#20</strain>
    </source>
</reference>
<evidence type="ECO:0000313" key="4">
    <source>
        <dbReference type="Proteomes" id="UP000005408"/>
    </source>
</evidence>
<dbReference type="InterPro" id="IPR052446">
    <property type="entry name" value="B-cell_PI3K-Signaling_Adptrs"/>
</dbReference>
<dbReference type="Proteomes" id="UP000005408">
    <property type="component" value="Unassembled WGS sequence"/>
</dbReference>
<evidence type="ECO:0000259" key="2">
    <source>
        <dbReference type="PROSITE" id="PS51376"/>
    </source>
</evidence>
<dbReference type="Pfam" id="PF14545">
    <property type="entry name" value="DBB"/>
    <property type="match status" value="1"/>
</dbReference>
<feature type="region of interest" description="Disordered" evidence="1">
    <location>
        <begin position="407"/>
        <end position="461"/>
    </location>
</feature>
<keyword evidence="4" id="KW-1185">Reference proteome</keyword>
<dbReference type="SUPFAM" id="SSF140860">
    <property type="entry name" value="Pseudo ankyrin repeat-like"/>
    <property type="match status" value="1"/>
</dbReference>
<dbReference type="SMART" id="SM01282">
    <property type="entry name" value="DBB"/>
    <property type="match status" value="1"/>
</dbReference>
<dbReference type="InterPro" id="IPR036770">
    <property type="entry name" value="Ankyrin_rpt-contain_sf"/>
</dbReference>
<dbReference type="PROSITE" id="PS51376">
    <property type="entry name" value="DBB"/>
    <property type="match status" value="1"/>
</dbReference>
<evidence type="ECO:0000256" key="1">
    <source>
        <dbReference type="SAM" id="MobiDB-lite"/>
    </source>
</evidence>
<organism evidence="3 4">
    <name type="scientific">Magallana gigas</name>
    <name type="common">Pacific oyster</name>
    <name type="synonym">Crassostrea gigas</name>
    <dbReference type="NCBI Taxonomy" id="29159"/>
    <lineage>
        <taxon>Eukaryota</taxon>
        <taxon>Metazoa</taxon>
        <taxon>Spiralia</taxon>
        <taxon>Lophotrochozoa</taxon>
        <taxon>Mollusca</taxon>
        <taxon>Bivalvia</taxon>
        <taxon>Autobranchia</taxon>
        <taxon>Pteriomorphia</taxon>
        <taxon>Ostreida</taxon>
        <taxon>Ostreoidea</taxon>
        <taxon>Ostreidae</taxon>
        <taxon>Magallana</taxon>
    </lineage>
</organism>
<dbReference type="Gene3D" id="1.25.40.20">
    <property type="entry name" value="Ankyrin repeat-containing domain"/>
    <property type="match status" value="1"/>
</dbReference>
<dbReference type="PANTHER" id="PTHR16267">
    <property type="entry name" value="BANK1/PIK3AP1 FAMILY MEMBER"/>
    <property type="match status" value="1"/>
</dbReference>
<dbReference type="EnsemblMetazoa" id="G1203.1">
    <property type="protein sequence ID" value="G1203.1:cds"/>
    <property type="gene ID" value="G1203"/>
</dbReference>
<evidence type="ECO:0000313" key="3">
    <source>
        <dbReference type="EnsemblMetazoa" id="G1203.1:cds"/>
    </source>
</evidence>
<dbReference type="GO" id="GO:0005102">
    <property type="term" value="F:signaling receptor binding"/>
    <property type="evidence" value="ECO:0007669"/>
    <property type="project" value="TreeGrafter"/>
</dbReference>
<dbReference type="AlphaFoldDB" id="A0A8W8I2U4"/>